<evidence type="ECO:0000313" key="3">
    <source>
        <dbReference type="Proteomes" id="UP000708208"/>
    </source>
</evidence>
<keyword evidence="1" id="KW-0472">Membrane</keyword>
<protein>
    <submittedName>
        <fullName evidence="2">Uncharacterized protein</fullName>
    </submittedName>
</protein>
<sequence>METADVLQAIEKNSAYITAYDFEVYDVAWAVDQIEAYKNFMYLSIGIYLFLVYFGQKWME</sequence>
<dbReference type="AlphaFoldDB" id="A0A8J2KEW0"/>
<proteinExistence type="predicted"/>
<name>A0A8J2KEW0_9HEXA</name>
<gene>
    <name evidence="2" type="ORF">AFUS01_LOCUS26131</name>
</gene>
<feature type="non-terminal residue" evidence="2">
    <location>
        <position position="60"/>
    </location>
</feature>
<keyword evidence="3" id="KW-1185">Reference proteome</keyword>
<dbReference type="OrthoDB" id="434092at2759"/>
<feature type="transmembrane region" description="Helical" evidence="1">
    <location>
        <begin position="39"/>
        <end position="55"/>
    </location>
</feature>
<comment type="caution">
    <text evidence="2">The sequence shown here is derived from an EMBL/GenBank/DDBJ whole genome shotgun (WGS) entry which is preliminary data.</text>
</comment>
<keyword evidence="1" id="KW-1133">Transmembrane helix</keyword>
<keyword evidence="1" id="KW-0812">Transmembrane</keyword>
<dbReference type="EMBL" id="CAJVCH010344682">
    <property type="protein sequence ID" value="CAG7815453.1"/>
    <property type="molecule type" value="Genomic_DNA"/>
</dbReference>
<dbReference type="Proteomes" id="UP000708208">
    <property type="component" value="Unassembled WGS sequence"/>
</dbReference>
<organism evidence="2 3">
    <name type="scientific">Allacma fusca</name>
    <dbReference type="NCBI Taxonomy" id="39272"/>
    <lineage>
        <taxon>Eukaryota</taxon>
        <taxon>Metazoa</taxon>
        <taxon>Ecdysozoa</taxon>
        <taxon>Arthropoda</taxon>
        <taxon>Hexapoda</taxon>
        <taxon>Collembola</taxon>
        <taxon>Symphypleona</taxon>
        <taxon>Sminthuridae</taxon>
        <taxon>Allacma</taxon>
    </lineage>
</organism>
<evidence type="ECO:0000313" key="2">
    <source>
        <dbReference type="EMBL" id="CAG7815453.1"/>
    </source>
</evidence>
<accession>A0A8J2KEW0</accession>
<reference evidence="2" key="1">
    <citation type="submission" date="2021-06" db="EMBL/GenBank/DDBJ databases">
        <authorList>
            <person name="Hodson N. C."/>
            <person name="Mongue J. A."/>
            <person name="Jaron S. K."/>
        </authorList>
    </citation>
    <scope>NUCLEOTIDE SEQUENCE</scope>
</reference>
<evidence type="ECO:0000256" key="1">
    <source>
        <dbReference type="SAM" id="Phobius"/>
    </source>
</evidence>